<dbReference type="PROSITE" id="PS00018">
    <property type="entry name" value="EF_HAND_1"/>
    <property type="match status" value="1"/>
</dbReference>
<dbReference type="Gene3D" id="1.10.238.10">
    <property type="entry name" value="EF-hand"/>
    <property type="match status" value="2"/>
</dbReference>
<feature type="region of interest" description="Disordered" evidence="1">
    <location>
        <begin position="138"/>
        <end position="164"/>
    </location>
</feature>
<evidence type="ECO:0000313" key="5">
    <source>
        <dbReference type="Proteomes" id="UP000095228"/>
    </source>
</evidence>
<dbReference type="PROSITE" id="PS50222">
    <property type="entry name" value="EF_HAND_2"/>
    <property type="match status" value="1"/>
</dbReference>
<dbReference type="EMBL" id="CP016094">
    <property type="protein sequence ID" value="AOS43263.1"/>
    <property type="molecule type" value="Genomic_DNA"/>
</dbReference>
<dbReference type="InterPro" id="IPR002048">
    <property type="entry name" value="EF_hand_dom"/>
</dbReference>
<dbReference type="RefSeq" id="WP_069960635.1">
    <property type="nucleotide sequence ID" value="NZ_CP016094.1"/>
</dbReference>
<dbReference type="SMART" id="SM00054">
    <property type="entry name" value="EFh"/>
    <property type="match status" value="2"/>
</dbReference>
<dbReference type="Proteomes" id="UP000095228">
    <property type="component" value="Chromosome"/>
</dbReference>
<organism evidence="4 5">
    <name type="scientific">Lacunisphaera limnophila</name>
    <dbReference type="NCBI Taxonomy" id="1838286"/>
    <lineage>
        <taxon>Bacteria</taxon>
        <taxon>Pseudomonadati</taxon>
        <taxon>Verrucomicrobiota</taxon>
        <taxon>Opitutia</taxon>
        <taxon>Opitutales</taxon>
        <taxon>Opitutaceae</taxon>
        <taxon>Lacunisphaera</taxon>
    </lineage>
</organism>
<feature type="compositionally biased region" description="Basic and acidic residues" evidence="1">
    <location>
        <begin position="48"/>
        <end position="69"/>
    </location>
</feature>
<dbReference type="GO" id="GO:0005509">
    <property type="term" value="F:calcium ion binding"/>
    <property type="evidence" value="ECO:0007669"/>
    <property type="project" value="InterPro"/>
</dbReference>
<protein>
    <submittedName>
        <fullName evidence="4">Transaldolase/EF-hand domain-containing protein</fullName>
    </submittedName>
</protein>
<dbReference type="STRING" id="1838286.Verru16b_00306"/>
<feature type="chain" id="PRO_5009304145" evidence="2">
    <location>
        <begin position="26"/>
        <end position="164"/>
    </location>
</feature>
<feature type="region of interest" description="Disordered" evidence="1">
    <location>
        <begin position="35"/>
        <end position="69"/>
    </location>
</feature>
<feature type="domain" description="EF-hand" evidence="3">
    <location>
        <begin position="53"/>
        <end position="88"/>
    </location>
</feature>
<keyword evidence="2" id="KW-0732">Signal</keyword>
<keyword evidence="5" id="KW-1185">Reference proteome</keyword>
<dbReference type="InterPro" id="IPR018247">
    <property type="entry name" value="EF_Hand_1_Ca_BS"/>
</dbReference>
<dbReference type="KEGG" id="obg:Verru16b_00306"/>
<gene>
    <name evidence="4" type="ORF">Verru16b_00306</name>
</gene>
<evidence type="ECO:0000256" key="2">
    <source>
        <dbReference type="SAM" id="SignalP"/>
    </source>
</evidence>
<reference evidence="4 5" key="1">
    <citation type="submission" date="2016-06" db="EMBL/GenBank/DDBJ databases">
        <title>Three novel species with peptidoglycan cell walls form the new genus Lacunisphaera gen. nov. in the family Opitutaceae of the verrucomicrobial subdivision 4.</title>
        <authorList>
            <person name="Rast P."/>
            <person name="Gloeckner I."/>
            <person name="Jogler M."/>
            <person name="Boedeker C."/>
            <person name="Jeske O."/>
            <person name="Wiegand S."/>
            <person name="Reinhardt R."/>
            <person name="Schumann P."/>
            <person name="Rohde M."/>
            <person name="Spring S."/>
            <person name="Gloeckner F.O."/>
            <person name="Jogler C."/>
        </authorList>
    </citation>
    <scope>NUCLEOTIDE SEQUENCE [LARGE SCALE GENOMIC DNA]</scope>
    <source>
        <strain evidence="4 5">IG16b</strain>
    </source>
</reference>
<feature type="compositionally biased region" description="Basic and acidic residues" evidence="1">
    <location>
        <begin position="142"/>
        <end position="164"/>
    </location>
</feature>
<accession>A0A1I7PI11</accession>
<evidence type="ECO:0000259" key="3">
    <source>
        <dbReference type="PROSITE" id="PS50222"/>
    </source>
</evidence>
<sequence>MTQIKIKTTLLLACGFALAALPAFAETHTGKHTADDMFKASDTNSDGKLSRSEHAVTSKKMFTDSDTNRDGSVTLVEMTAAHEKMKSEMTTKSDQPGNVAKAAPDEMSPAAMIKLHDKNSDGQLSTAEHTAGCDAMFTKMDSNNDKSLSKEECKAGEKMMKSEY</sequence>
<name>A0A1I7PI11_9BACT</name>
<proteinExistence type="predicted"/>
<evidence type="ECO:0000313" key="4">
    <source>
        <dbReference type="EMBL" id="AOS43263.1"/>
    </source>
</evidence>
<dbReference type="InterPro" id="IPR011992">
    <property type="entry name" value="EF-hand-dom_pair"/>
</dbReference>
<dbReference type="Pfam" id="PF13833">
    <property type="entry name" value="EF-hand_8"/>
    <property type="match status" value="1"/>
</dbReference>
<feature type="signal peptide" evidence="2">
    <location>
        <begin position="1"/>
        <end position="25"/>
    </location>
</feature>
<dbReference type="SUPFAM" id="SSF47473">
    <property type="entry name" value="EF-hand"/>
    <property type="match status" value="1"/>
</dbReference>
<dbReference type="AlphaFoldDB" id="A0A1I7PI11"/>
<evidence type="ECO:0000256" key="1">
    <source>
        <dbReference type="SAM" id="MobiDB-lite"/>
    </source>
</evidence>
<dbReference type="OrthoDB" id="7060921at2"/>